<sequence length="235" mass="25612">MLDGNPGFGAANNAALSLAREPVSVLLNPDCVLLDDGLSRLAAMAGTRRALLAPRLLNSDGSLQRSAHPVPGGLDAYVAAVTIPRLLPRRLREHFEPYRSADEIEVGWVIGACVAAPTKLLRELGPFDPEDFLFAEDIDLCLRARAQGVPTIFEPSIEIEHSGGHTSSERLDAARYALQAERRREVVEAQLGSSALKRDDRAQALTFSLRAAAGRDRRRNQMLLRSLRVAQNKSS</sequence>
<dbReference type="Pfam" id="PF13641">
    <property type="entry name" value="Glyco_tranf_2_3"/>
    <property type="match status" value="1"/>
</dbReference>
<proteinExistence type="predicted"/>
<dbReference type="PANTHER" id="PTHR43179">
    <property type="entry name" value="RHAMNOSYLTRANSFERASE WBBL"/>
    <property type="match status" value="1"/>
</dbReference>
<protein>
    <submittedName>
        <fullName evidence="1">Unannotated protein</fullName>
    </submittedName>
</protein>
<accession>A0A6J5ZID3</accession>
<evidence type="ECO:0000313" key="1">
    <source>
        <dbReference type="EMBL" id="CAB4342354.1"/>
    </source>
</evidence>
<name>A0A6J5ZID3_9ZZZZ</name>
<dbReference type="AlphaFoldDB" id="A0A6J5ZID3"/>
<reference evidence="1" key="1">
    <citation type="submission" date="2020-05" db="EMBL/GenBank/DDBJ databases">
        <authorList>
            <person name="Chiriac C."/>
            <person name="Salcher M."/>
            <person name="Ghai R."/>
            <person name="Kavagutti S V."/>
        </authorList>
    </citation>
    <scope>NUCLEOTIDE SEQUENCE</scope>
</reference>
<dbReference type="InterPro" id="IPR029044">
    <property type="entry name" value="Nucleotide-diphossugar_trans"/>
</dbReference>
<dbReference type="PANTHER" id="PTHR43179:SF7">
    <property type="entry name" value="RHAMNOSYLTRANSFERASE WBBL"/>
    <property type="match status" value="1"/>
</dbReference>
<organism evidence="1">
    <name type="scientific">freshwater metagenome</name>
    <dbReference type="NCBI Taxonomy" id="449393"/>
    <lineage>
        <taxon>unclassified sequences</taxon>
        <taxon>metagenomes</taxon>
        <taxon>ecological metagenomes</taxon>
    </lineage>
</organism>
<dbReference type="EMBL" id="CAESAN010000046">
    <property type="protein sequence ID" value="CAB4342354.1"/>
    <property type="molecule type" value="Genomic_DNA"/>
</dbReference>
<gene>
    <name evidence="1" type="ORF">UFOPK3547_00690</name>
</gene>
<dbReference type="Gene3D" id="3.90.550.10">
    <property type="entry name" value="Spore Coat Polysaccharide Biosynthesis Protein SpsA, Chain A"/>
    <property type="match status" value="1"/>
</dbReference>
<dbReference type="SUPFAM" id="SSF53448">
    <property type="entry name" value="Nucleotide-diphospho-sugar transferases"/>
    <property type="match status" value="1"/>
</dbReference>